<feature type="domain" description="AAA+ ATPase" evidence="2">
    <location>
        <begin position="477"/>
        <end position="609"/>
    </location>
</feature>
<dbReference type="InterPro" id="IPR003959">
    <property type="entry name" value="ATPase_AAA_core"/>
</dbReference>
<gene>
    <name evidence="3" type="ORF">SASPL_114717</name>
</gene>
<dbReference type="SMART" id="SM00382">
    <property type="entry name" value="AAA"/>
    <property type="match status" value="2"/>
</dbReference>
<dbReference type="GO" id="GO:0005524">
    <property type="term" value="F:ATP binding"/>
    <property type="evidence" value="ECO:0007669"/>
    <property type="project" value="InterPro"/>
</dbReference>
<dbReference type="GO" id="GO:0016887">
    <property type="term" value="F:ATP hydrolysis activity"/>
    <property type="evidence" value="ECO:0007669"/>
    <property type="project" value="InterPro"/>
</dbReference>
<dbReference type="Proteomes" id="UP000298416">
    <property type="component" value="Unassembled WGS sequence"/>
</dbReference>
<dbReference type="PROSITE" id="PS00674">
    <property type="entry name" value="AAA"/>
    <property type="match status" value="1"/>
</dbReference>
<sequence>MSRDRGSAAEALLPCEEVALRGHIKSVSIGKKTLTDDHIVSSLRLLFPDTYSCLDRNLLTERVAKITQIQSRREDSIAEEPAPSSTKRQKINEVTGSSSENGDCNSNPKLIGDLGRRDELGDGRREMDRSESEKRIRPMFRDFSGISSVIQELEREVVWPLHQLKLLRHLGVEPTSRILLHGPRKCGKTTLARAVANEARLPLFEVSVAQLLHGDLGAVEEMIGSLFYAAYMRAPSVVFIDEIDAMTSAKISSLKKVEYRIVYQLMAFMDGRYRPTGPVNHDVSSESCNSAPGYVLVIGATNKPGALDTSLRRLFDCEFALGVPDEYERCDILTDLTSNLKVEVGFDPRKLARSTMGYVAGDLVALAKRAGIVAVDWIINKRTLEYYKNSRPKAQFEECYKLPFYDAELENLSITMEHFVEAGKMVQPSAILKEFFTPLYAKWDDVGGLQALKLEFERRVVKLLKYGHVYEDLKTYALSSFFLCGPSGCGKTLLVKAVAKEAGASFMHIRARDLMKFGDQCEMVVHNIFSYASTHVPCVLFFDELDVVASCDDVPQWPDFRQLISELSDTEIMMESVLVFGATNRPEIVNHSEFIETQFDRILYVPLPTPEERGAILKALARYKPIDADVDLMALGNNVACQNFSGRDLFALMTEASKFAIDRPALSVGSCMTIKDADFKSALAKVSPSLSAAEVKNWEVQSKKIDVHSSSVMDW</sequence>
<dbReference type="EMBL" id="PNBA02000005">
    <property type="protein sequence ID" value="KAG6424302.1"/>
    <property type="molecule type" value="Genomic_DNA"/>
</dbReference>
<evidence type="ECO:0000313" key="4">
    <source>
        <dbReference type="Proteomes" id="UP000298416"/>
    </source>
</evidence>
<dbReference type="InterPro" id="IPR003593">
    <property type="entry name" value="AAA+_ATPase"/>
</dbReference>
<feature type="compositionally biased region" description="Polar residues" evidence="1">
    <location>
        <begin position="92"/>
        <end position="108"/>
    </location>
</feature>
<evidence type="ECO:0000256" key="1">
    <source>
        <dbReference type="SAM" id="MobiDB-lite"/>
    </source>
</evidence>
<dbReference type="PANTHER" id="PTHR48470:SF1">
    <property type="entry name" value="CELL DIVISION CONTROL PROTEIN 48 C ISOFORM 1"/>
    <property type="match status" value="1"/>
</dbReference>
<proteinExistence type="predicted"/>
<accession>A0A8X9A0M7</accession>
<protein>
    <recommendedName>
        <fullName evidence="2">AAA+ ATPase domain-containing protein</fullName>
    </recommendedName>
</protein>
<reference evidence="3" key="2">
    <citation type="submission" date="2020-08" db="EMBL/GenBank/DDBJ databases">
        <title>Plant Genome Project.</title>
        <authorList>
            <person name="Zhang R.-G."/>
        </authorList>
    </citation>
    <scope>NUCLEOTIDE SEQUENCE</scope>
    <source>
        <strain evidence="3">Huo1</strain>
        <tissue evidence="3">Leaf</tissue>
    </source>
</reference>
<feature type="region of interest" description="Disordered" evidence="1">
    <location>
        <begin position="70"/>
        <end position="133"/>
    </location>
</feature>
<comment type="caution">
    <text evidence="3">The sequence shown here is derived from an EMBL/GenBank/DDBJ whole genome shotgun (WGS) entry which is preliminary data.</text>
</comment>
<feature type="compositionally biased region" description="Basic and acidic residues" evidence="1">
    <location>
        <begin position="114"/>
        <end position="133"/>
    </location>
</feature>
<dbReference type="AlphaFoldDB" id="A0A8X9A0M7"/>
<feature type="domain" description="AAA+ ATPase" evidence="2">
    <location>
        <begin position="174"/>
        <end position="325"/>
    </location>
</feature>
<name>A0A8X9A0M7_SALSN</name>
<organism evidence="3">
    <name type="scientific">Salvia splendens</name>
    <name type="common">Scarlet sage</name>
    <dbReference type="NCBI Taxonomy" id="180675"/>
    <lineage>
        <taxon>Eukaryota</taxon>
        <taxon>Viridiplantae</taxon>
        <taxon>Streptophyta</taxon>
        <taxon>Embryophyta</taxon>
        <taxon>Tracheophyta</taxon>
        <taxon>Spermatophyta</taxon>
        <taxon>Magnoliopsida</taxon>
        <taxon>eudicotyledons</taxon>
        <taxon>Gunneridae</taxon>
        <taxon>Pentapetalae</taxon>
        <taxon>asterids</taxon>
        <taxon>lamiids</taxon>
        <taxon>Lamiales</taxon>
        <taxon>Lamiaceae</taxon>
        <taxon>Nepetoideae</taxon>
        <taxon>Mentheae</taxon>
        <taxon>Salviinae</taxon>
        <taxon>Salvia</taxon>
        <taxon>Salvia subgen. Calosphace</taxon>
        <taxon>core Calosphace</taxon>
    </lineage>
</organism>
<dbReference type="OrthoDB" id="895313at2759"/>
<keyword evidence="4" id="KW-1185">Reference proteome</keyword>
<evidence type="ECO:0000259" key="2">
    <source>
        <dbReference type="SMART" id="SM00382"/>
    </source>
</evidence>
<dbReference type="InterPro" id="IPR003960">
    <property type="entry name" value="ATPase_AAA_CS"/>
</dbReference>
<dbReference type="PANTHER" id="PTHR48470">
    <property type="entry name" value="CELL DIVISION CONTROL PROTEIN 48 C ISOFORM 1"/>
    <property type="match status" value="1"/>
</dbReference>
<dbReference type="Pfam" id="PF00004">
    <property type="entry name" value="AAA"/>
    <property type="match status" value="2"/>
</dbReference>
<evidence type="ECO:0000313" key="3">
    <source>
        <dbReference type="EMBL" id="KAG6424302.1"/>
    </source>
</evidence>
<dbReference type="InterPro" id="IPR055278">
    <property type="entry name" value="CDC48c"/>
</dbReference>
<reference evidence="3" key="1">
    <citation type="submission" date="2018-01" db="EMBL/GenBank/DDBJ databases">
        <authorList>
            <person name="Mao J.F."/>
        </authorList>
    </citation>
    <scope>NUCLEOTIDE SEQUENCE</scope>
    <source>
        <strain evidence="3">Huo1</strain>
        <tissue evidence="3">Leaf</tissue>
    </source>
</reference>